<dbReference type="AlphaFoldDB" id="A0A1I8GRQ7"/>
<keyword evidence="3" id="KW-1185">Reference proteome</keyword>
<evidence type="ECO:0000313" key="5">
    <source>
        <dbReference type="WBParaSite" id="maker-uti_cns_0045725-snap-gene-1.9-mRNA-1"/>
    </source>
</evidence>
<dbReference type="Proteomes" id="UP000095280">
    <property type="component" value="Unplaced"/>
</dbReference>
<sequence>MINLAGVAATALLLSCCAAAAPDLDSSEGDFPVRRLVKRQVLLTQHSGGSNVRYTGLDPYEERLLIILLGSSIAILFAIVFLVICFRTYRIDRKAIGGGFGRGEGLFQQQM</sequence>
<evidence type="ECO:0000256" key="2">
    <source>
        <dbReference type="SAM" id="SignalP"/>
    </source>
</evidence>
<evidence type="ECO:0000313" key="3">
    <source>
        <dbReference type="Proteomes" id="UP000095280"/>
    </source>
</evidence>
<feature type="chain" id="PRO_5009845679" evidence="2">
    <location>
        <begin position="20"/>
        <end position="111"/>
    </location>
</feature>
<keyword evidence="2" id="KW-0732">Signal</keyword>
<dbReference type="WBParaSite" id="maker-uti_cns_0045725-snap-gene-1.9-mRNA-1">
    <property type="protein sequence ID" value="maker-uti_cns_0045725-snap-gene-1.9-mRNA-1"/>
    <property type="gene ID" value="maker-uti_cns_0045725-snap-gene-1.9"/>
</dbReference>
<reference evidence="4 5" key="1">
    <citation type="submission" date="2016-11" db="UniProtKB">
        <authorList>
            <consortium name="WormBaseParasite"/>
        </authorList>
    </citation>
    <scope>IDENTIFICATION</scope>
</reference>
<feature type="signal peptide" evidence="2">
    <location>
        <begin position="1"/>
        <end position="19"/>
    </location>
</feature>
<keyword evidence="1" id="KW-1133">Transmembrane helix</keyword>
<protein>
    <submittedName>
        <fullName evidence="4 5">FXYD domain-containing ion transport regulator</fullName>
    </submittedName>
</protein>
<organism evidence="3 4">
    <name type="scientific">Macrostomum lignano</name>
    <dbReference type="NCBI Taxonomy" id="282301"/>
    <lineage>
        <taxon>Eukaryota</taxon>
        <taxon>Metazoa</taxon>
        <taxon>Spiralia</taxon>
        <taxon>Lophotrochozoa</taxon>
        <taxon>Platyhelminthes</taxon>
        <taxon>Rhabditophora</taxon>
        <taxon>Macrostomorpha</taxon>
        <taxon>Macrostomida</taxon>
        <taxon>Macrostomidae</taxon>
        <taxon>Macrostomum</taxon>
    </lineage>
</organism>
<accession>A0A1I8GRQ7</accession>
<feature type="transmembrane region" description="Helical" evidence="1">
    <location>
        <begin position="64"/>
        <end position="86"/>
    </location>
</feature>
<keyword evidence="1" id="KW-0812">Transmembrane</keyword>
<evidence type="ECO:0000313" key="4">
    <source>
        <dbReference type="WBParaSite" id="maker-uti_cns_0002892-snap-gene-0.3-mRNA-1"/>
    </source>
</evidence>
<dbReference type="WBParaSite" id="maker-uti_cns_0002892-snap-gene-0.3-mRNA-1">
    <property type="protein sequence ID" value="maker-uti_cns_0002892-snap-gene-0.3-mRNA-1"/>
    <property type="gene ID" value="maker-uti_cns_0002892-snap-gene-0.3"/>
</dbReference>
<evidence type="ECO:0000256" key="1">
    <source>
        <dbReference type="SAM" id="Phobius"/>
    </source>
</evidence>
<keyword evidence="1" id="KW-0472">Membrane</keyword>
<proteinExistence type="predicted"/>
<name>A0A1I8GRQ7_9PLAT</name>